<dbReference type="EMBL" id="CP129950">
    <property type="protein sequence ID" value="WPD04001.1"/>
    <property type="molecule type" value="Genomic_DNA"/>
</dbReference>
<comment type="subcellular location">
    <subcellularLocation>
        <location evidence="1">Membrane</location>
    </subcellularLocation>
</comment>
<keyword evidence="2" id="KW-0547">Nucleotide-binding</keyword>
<dbReference type="Gene3D" id="3.40.50.300">
    <property type="entry name" value="P-loop containing nucleotide triphosphate hydrolases"/>
    <property type="match status" value="1"/>
</dbReference>
<keyword evidence="6" id="KW-0175">Coiled coil</keyword>
<evidence type="ECO:0000256" key="1">
    <source>
        <dbReference type="ARBA" id="ARBA00004370"/>
    </source>
</evidence>
<dbReference type="InterPro" id="IPR027417">
    <property type="entry name" value="P-loop_NTPase"/>
</dbReference>
<dbReference type="AlphaFoldDB" id="A0AAU0P683"/>
<keyword evidence="5" id="KW-0472">Membrane</keyword>
<evidence type="ECO:0000256" key="3">
    <source>
        <dbReference type="ARBA" id="ARBA00022801"/>
    </source>
</evidence>
<gene>
    <name evidence="8" type="ORF">QUR79_03725</name>
</gene>
<proteinExistence type="predicted"/>
<evidence type="ECO:0000259" key="7">
    <source>
        <dbReference type="Pfam" id="PF00350"/>
    </source>
</evidence>
<dbReference type="GO" id="GO:0003924">
    <property type="term" value="F:GTPase activity"/>
    <property type="evidence" value="ECO:0007669"/>
    <property type="project" value="InterPro"/>
</dbReference>
<dbReference type="GO" id="GO:0005525">
    <property type="term" value="F:GTP binding"/>
    <property type="evidence" value="ECO:0007669"/>
    <property type="project" value="UniProtKB-KW"/>
</dbReference>
<feature type="coiled-coil region" evidence="6">
    <location>
        <begin position="670"/>
        <end position="704"/>
    </location>
</feature>
<keyword evidence="3" id="KW-0378">Hydrolase</keyword>
<dbReference type="GO" id="GO:0008053">
    <property type="term" value="P:mitochondrial fusion"/>
    <property type="evidence" value="ECO:0007669"/>
    <property type="project" value="TreeGrafter"/>
</dbReference>
<feature type="domain" description="Dynamin N-terminal" evidence="7">
    <location>
        <begin position="53"/>
        <end position="225"/>
    </location>
</feature>
<evidence type="ECO:0000313" key="9">
    <source>
        <dbReference type="Proteomes" id="UP001301420"/>
    </source>
</evidence>
<evidence type="ECO:0000256" key="5">
    <source>
        <dbReference type="ARBA" id="ARBA00023136"/>
    </source>
</evidence>
<name>A0AAU0P683_9BACT</name>
<evidence type="ECO:0000256" key="2">
    <source>
        <dbReference type="ARBA" id="ARBA00022741"/>
    </source>
</evidence>
<feature type="coiled-coil region" evidence="6">
    <location>
        <begin position="385"/>
        <end position="427"/>
    </location>
</feature>
<evidence type="ECO:0000256" key="4">
    <source>
        <dbReference type="ARBA" id="ARBA00023134"/>
    </source>
</evidence>
<keyword evidence="4" id="KW-0342">GTP-binding</keyword>
<dbReference type="RefSeq" id="WP_390839800.1">
    <property type="nucleotide sequence ID" value="NZ_CP129950.1"/>
</dbReference>
<evidence type="ECO:0000313" key="8">
    <source>
        <dbReference type="EMBL" id="WPD04001.1"/>
    </source>
</evidence>
<dbReference type="Pfam" id="PF00350">
    <property type="entry name" value="Dynamin_N"/>
    <property type="match status" value="1"/>
</dbReference>
<accession>A0AAU0P683</accession>
<dbReference type="Proteomes" id="UP001301420">
    <property type="component" value="Chromosome"/>
</dbReference>
<dbReference type="GO" id="GO:0016020">
    <property type="term" value="C:membrane"/>
    <property type="evidence" value="ECO:0007669"/>
    <property type="project" value="UniProtKB-SubCell"/>
</dbReference>
<protein>
    <submittedName>
        <fullName evidence="8">Dynamin family protein</fullName>
    </submittedName>
</protein>
<dbReference type="PANTHER" id="PTHR10465">
    <property type="entry name" value="TRANSMEMBRANE GTPASE FZO1"/>
    <property type="match status" value="1"/>
</dbReference>
<dbReference type="PANTHER" id="PTHR10465:SF0">
    <property type="entry name" value="SARCALUMENIN"/>
    <property type="match status" value="1"/>
</dbReference>
<dbReference type="InterPro" id="IPR045063">
    <property type="entry name" value="Dynamin_N"/>
</dbReference>
<evidence type="ECO:0000256" key="6">
    <source>
        <dbReference type="SAM" id="Coils"/>
    </source>
</evidence>
<keyword evidence="9" id="KW-1185">Reference proteome</keyword>
<reference evidence="8 9" key="1">
    <citation type="submission" date="2023-06" db="EMBL/GenBank/DDBJ databases">
        <title>Characterization of Arcobacter Isolates from Retail Chicken Sold in Supermarkets in Tbilisi, Georgia.</title>
        <authorList>
            <person name="Riediger M."/>
            <person name="Zautner A.E."/>
        </authorList>
    </citation>
    <scope>NUCLEOTIDE SEQUENCE [LARGE SCALE GENOMIC DNA]</scope>
    <source>
        <strain evidence="8 9">DSM 115972</strain>
    </source>
</reference>
<dbReference type="InterPro" id="IPR027094">
    <property type="entry name" value="Mitofusin_fam"/>
</dbReference>
<sequence length="708" mass="84279">MQNQELTIQKLNDKIEGLKKYFKEFNFGESRKQDEVKKLNELQNKLYNEEYKIGIVANMSAGKSTFINALFGTDILPTFNQATTDCATYVYSTGEKKSIIYKDNEKIELEEKELEEIKKYALKDSSEELKGSENDKYKNVTKIDLYYPFKYIQNSKQDDLNVIFIDTPGPNNTGIEKEKHEWITYSVINDVDMLFVIFDFGQLDANLTEGLWNSIKERIEKSREFKVYFLINKIDMALTDNFPKGENEKLVKENWFKKEKEAVKTLEEAILKHKIEKNKIEIFPVSSEYQLLQRGKHFNKRDKRVLLALEEDIEEIFPDKNSEEILLDYLGFEKLEKSINEFINNMAKKNLLDGIDSKINNIVAEEQKFLYGKKQTLEGNKKKEISKLERVSNLLEKEAKELEKNLKEDISEEIKKSKQEIKNLIDSRIEKDFRNKREEIIFRIMYYPFLYGSLFDFDKTKKIIEGYSVSDLKDFFEKDILEKSSYSREIKKHLTDEEKEKLSKEVSNYTYEKINECKYCYLGISSDIKEFYHNFDKRVTKLFFKYKDKLEEYIDDILEIKKENININVDISSVRDIEFTIPKSQVDYKFEDAKYESAFVWYKPWTFFYGDIKVGDEKKYITINPKDNYSNIDKTLETFIENFYNPEINQHNKIIENHANSVKDLYQSFRHKKDNEIELSKRALNNQEENLKLVKKEIENFNKIIEEK</sequence>
<organism evidence="8 9">
    <name type="scientific">Arcobacter cryaerophilus gv. pseudocryaerophilus</name>
    <dbReference type="NCBI Taxonomy" id="2933791"/>
    <lineage>
        <taxon>Bacteria</taxon>
        <taxon>Pseudomonadati</taxon>
        <taxon>Campylobacterota</taxon>
        <taxon>Epsilonproteobacteria</taxon>
        <taxon>Campylobacterales</taxon>
        <taxon>Arcobacteraceae</taxon>
        <taxon>Aliarcobacter</taxon>
    </lineage>
</organism>
<dbReference type="SUPFAM" id="SSF52540">
    <property type="entry name" value="P-loop containing nucleoside triphosphate hydrolases"/>
    <property type="match status" value="1"/>
</dbReference>